<dbReference type="PANTHER" id="PTHR43798">
    <property type="entry name" value="MONOACYLGLYCEROL LIPASE"/>
    <property type="match status" value="1"/>
</dbReference>
<feature type="domain" description="AB hydrolase-1" evidence="1">
    <location>
        <begin position="69"/>
        <end position="230"/>
    </location>
</feature>
<evidence type="ECO:0000259" key="1">
    <source>
        <dbReference type="Pfam" id="PF00561"/>
    </source>
</evidence>
<dbReference type="InterPro" id="IPR029058">
    <property type="entry name" value="AB_hydrolase_fold"/>
</dbReference>
<dbReference type="RefSeq" id="WP_160180267.1">
    <property type="nucleotide sequence ID" value="NZ_CP047656.1"/>
</dbReference>
<proteinExistence type="predicted"/>
<name>A0A857JK43_9ALTE</name>
<accession>A0A857JK43</accession>
<evidence type="ECO:0000313" key="2">
    <source>
        <dbReference type="EMBL" id="QHJ12283.1"/>
    </source>
</evidence>
<dbReference type="Pfam" id="PF00561">
    <property type="entry name" value="Abhydrolase_1"/>
    <property type="match status" value="1"/>
</dbReference>
<organism evidence="2 3">
    <name type="scientific">Paraglaciecola mesophila</name>
    <dbReference type="NCBI Taxonomy" id="197222"/>
    <lineage>
        <taxon>Bacteria</taxon>
        <taxon>Pseudomonadati</taxon>
        <taxon>Pseudomonadota</taxon>
        <taxon>Gammaproteobacteria</taxon>
        <taxon>Alteromonadales</taxon>
        <taxon>Alteromonadaceae</taxon>
        <taxon>Paraglaciecola</taxon>
    </lineage>
</organism>
<dbReference type="Gene3D" id="3.40.50.1820">
    <property type="entry name" value="alpha/beta hydrolase"/>
    <property type="match status" value="1"/>
</dbReference>
<dbReference type="EC" id="3.7.1.8" evidence="2"/>
<reference evidence="2 3" key="1">
    <citation type="submission" date="2019-12" db="EMBL/GenBank/DDBJ databases">
        <title>Genome sequencing and assembly of endphytes of Porphyra tenera.</title>
        <authorList>
            <person name="Park J.M."/>
            <person name="Shin R."/>
            <person name="Jo S.H."/>
        </authorList>
    </citation>
    <scope>NUCLEOTIDE SEQUENCE [LARGE SCALE GENOMIC DNA]</scope>
    <source>
        <strain evidence="2 3">GPM4</strain>
    </source>
</reference>
<dbReference type="Proteomes" id="UP000464524">
    <property type="component" value="Chromosome"/>
</dbReference>
<dbReference type="GO" id="GO:0016787">
    <property type="term" value="F:hydrolase activity"/>
    <property type="evidence" value="ECO:0007669"/>
    <property type="project" value="UniProtKB-KW"/>
</dbReference>
<dbReference type="InterPro" id="IPR000073">
    <property type="entry name" value="AB_hydrolase_1"/>
</dbReference>
<evidence type="ECO:0000313" key="3">
    <source>
        <dbReference type="Proteomes" id="UP000464524"/>
    </source>
</evidence>
<dbReference type="InterPro" id="IPR050266">
    <property type="entry name" value="AB_hydrolase_sf"/>
</dbReference>
<dbReference type="SUPFAM" id="SSF53474">
    <property type="entry name" value="alpha/beta-Hydrolases"/>
    <property type="match status" value="1"/>
</dbReference>
<keyword evidence="2" id="KW-0378">Hydrolase</keyword>
<dbReference type="AlphaFoldDB" id="A0A857JK43"/>
<keyword evidence="3" id="KW-1185">Reference proteome</keyword>
<dbReference type="EMBL" id="CP047656">
    <property type="protein sequence ID" value="QHJ12283.1"/>
    <property type="molecule type" value="Genomic_DNA"/>
</dbReference>
<protein>
    <submittedName>
        <fullName evidence="2">2-hydroxy-6-oxo-6-phenylhexa-2,4-dienoate hydrolase</fullName>
        <ecNumber evidence="2">3.7.1.8</ecNumber>
    </submittedName>
</protein>
<gene>
    <name evidence="2" type="ORF">FX988_02534</name>
</gene>
<sequence length="243" mass="26827">MTTIPPQATSNTSLSQPVVFYPGTLCDERVFMPCWRDIDIPKRAFAPLQWAESLEHMLALSRDRLDYFDEPAHLVGFSMGGYVAALSALEQPLKVASLTLIGSYPGPFGEQERQARKNIIQTIKNKKYQGMSDSRLKQFVSALDNTQVVDTIKAMESDLGPAVLAAQMGALSEREDLTTRLGKAKFKIHFLVGEHDKIAPPNRISALSANIANSQFKIIASAGHMLPLEQPNALAQYFAENFS</sequence>
<dbReference type="KEGG" id="pmes:FX988_02534"/>
<dbReference type="OrthoDB" id="2086224at2"/>